<evidence type="ECO:0008006" key="3">
    <source>
        <dbReference type="Google" id="ProtNLM"/>
    </source>
</evidence>
<sequence length="142" mass="16276">MIKNSQGSPMFRRLYVLENNQKRDILKNGELSCAYYVSSILKIFDLISQPHATVRSALGDMLKNGWRPTKNLKPGSILVWQEKKFSSGIIHKHLGFYLDQKKAISNDYKKGAPAIHHFTYGQTKTGRPKRKIVQILTHPIIK</sequence>
<dbReference type="Proteomes" id="UP000229894">
    <property type="component" value="Unassembled WGS sequence"/>
</dbReference>
<gene>
    <name evidence="1" type="ORF">COS49_00430</name>
</gene>
<protein>
    <recommendedName>
        <fullName evidence="3">NlpC/P60 domain-containing protein</fullName>
    </recommendedName>
</protein>
<proteinExistence type="predicted"/>
<evidence type="ECO:0000313" key="1">
    <source>
        <dbReference type="EMBL" id="PIV10453.1"/>
    </source>
</evidence>
<name>A0A2M7BV58_9BACT</name>
<dbReference type="EMBL" id="PEUX01000009">
    <property type="protein sequence ID" value="PIV10453.1"/>
    <property type="molecule type" value="Genomic_DNA"/>
</dbReference>
<evidence type="ECO:0000313" key="2">
    <source>
        <dbReference type="Proteomes" id="UP000229894"/>
    </source>
</evidence>
<dbReference type="AlphaFoldDB" id="A0A2M7BV58"/>
<accession>A0A2M7BV58</accession>
<organism evidence="1 2">
    <name type="scientific">Candidatus Portnoybacteria bacterium CG03_land_8_20_14_0_80_41_10</name>
    <dbReference type="NCBI Taxonomy" id="1974808"/>
    <lineage>
        <taxon>Bacteria</taxon>
        <taxon>Candidatus Portnoyibacteriota</taxon>
    </lineage>
</organism>
<reference evidence="2" key="1">
    <citation type="submission" date="2017-09" db="EMBL/GenBank/DDBJ databases">
        <title>Depth-based differentiation of microbial function through sediment-hosted aquifers and enrichment of novel symbionts in the deep terrestrial subsurface.</title>
        <authorList>
            <person name="Probst A.J."/>
            <person name="Ladd B."/>
            <person name="Jarett J.K."/>
            <person name="Geller-Mcgrath D.E."/>
            <person name="Sieber C.M.K."/>
            <person name="Emerson J.B."/>
            <person name="Anantharaman K."/>
            <person name="Thomas B.C."/>
            <person name="Malmstrom R."/>
            <person name="Stieglmeier M."/>
            <person name="Klingl A."/>
            <person name="Woyke T."/>
            <person name="Ryan C.M."/>
            <person name="Banfield J.F."/>
        </authorList>
    </citation>
    <scope>NUCLEOTIDE SEQUENCE [LARGE SCALE GENOMIC DNA]</scope>
</reference>
<comment type="caution">
    <text evidence="1">The sequence shown here is derived from an EMBL/GenBank/DDBJ whole genome shotgun (WGS) entry which is preliminary data.</text>
</comment>